<dbReference type="SUPFAM" id="SSF54637">
    <property type="entry name" value="Thioesterase/thiol ester dehydrase-isomerase"/>
    <property type="match status" value="1"/>
</dbReference>
<gene>
    <name evidence="1" type="ORF">CB4_03664</name>
</gene>
<dbReference type="PANTHER" id="PTHR42856:SF1">
    <property type="entry name" value="ACYL-COENZYME A THIOESTERASE PAAI"/>
    <property type="match status" value="1"/>
</dbReference>
<dbReference type="RefSeq" id="WP_096467141.1">
    <property type="nucleotide sequence ID" value="NZ_AP017312.1"/>
</dbReference>
<accession>A0A0U4WMA8</accession>
<organism evidence="1 2">
    <name type="scientific">Aneurinibacillus soli</name>
    <dbReference type="NCBI Taxonomy" id="1500254"/>
    <lineage>
        <taxon>Bacteria</taxon>
        <taxon>Bacillati</taxon>
        <taxon>Bacillota</taxon>
        <taxon>Bacilli</taxon>
        <taxon>Bacillales</taxon>
        <taxon>Paenibacillaceae</taxon>
        <taxon>Aneurinibacillus group</taxon>
        <taxon>Aneurinibacillus</taxon>
    </lineage>
</organism>
<dbReference type="EMBL" id="AP017312">
    <property type="protein sequence ID" value="BAU29464.1"/>
    <property type="molecule type" value="Genomic_DNA"/>
</dbReference>
<dbReference type="NCBIfam" id="TIGR00369">
    <property type="entry name" value="unchar_dom_1"/>
    <property type="match status" value="1"/>
</dbReference>
<dbReference type="Pfam" id="PF03061">
    <property type="entry name" value="4HBT"/>
    <property type="match status" value="1"/>
</dbReference>
<dbReference type="Gene3D" id="3.10.129.10">
    <property type="entry name" value="Hotdog Thioesterase"/>
    <property type="match status" value="1"/>
</dbReference>
<dbReference type="InterPro" id="IPR029069">
    <property type="entry name" value="HotDog_dom_sf"/>
</dbReference>
<dbReference type="EC" id="3.1.2.-" evidence="1"/>
<reference evidence="1 2" key="1">
    <citation type="submission" date="2015-12" db="EMBL/GenBank/DDBJ databases">
        <title>Genome sequence of Aneurinibacillus soli.</title>
        <authorList>
            <person name="Lee J.S."/>
            <person name="Lee K.C."/>
            <person name="Kim K.K."/>
            <person name="Lee B.W."/>
        </authorList>
    </citation>
    <scope>NUCLEOTIDE SEQUENCE [LARGE SCALE GENOMIC DNA]</scope>
    <source>
        <strain evidence="1 2">CB4</strain>
    </source>
</reference>
<keyword evidence="2" id="KW-1185">Reference proteome</keyword>
<sequence>MLSNNRFNQYVGIVVEHQDEDTCTVVLDIRPEHYNSIEGVVHGGVTSTLADVAMGHAAAPHIDGVQQCVTLESKVNYLAPARGDKLIAQSKVIKRGGRTIVMQAEVRTGEGELVAVALGTYARKSKAVTR</sequence>
<dbReference type="Proteomes" id="UP000217696">
    <property type="component" value="Chromosome"/>
</dbReference>
<dbReference type="KEGG" id="asoc:CB4_03664"/>
<keyword evidence="1" id="KW-0378">Hydrolase</keyword>
<dbReference type="AlphaFoldDB" id="A0A0U4WMA8"/>
<dbReference type="PANTHER" id="PTHR42856">
    <property type="entry name" value="ACYL-COENZYME A THIOESTERASE PAAI"/>
    <property type="match status" value="1"/>
</dbReference>
<dbReference type="GO" id="GO:0016289">
    <property type="term" value="F:acyl-CoA hydrolase activity"/>
    <property type="evidence" value="ECO:0007669"/>
    <property type="project" value="UniProtKB-ARBA"/>
</dbReference>
<dbReference type="CDD" id="cd03443">
    <property type="entry name" value="PaaI_thioesterase"/>
    <property type="match status" value="1"/>
</dbReference>
<evidence type="ECO:0000313" key="1">
    <source>
        <dbReference type="EMBL" id="BAU29464.1"/>
    </source>
</evidence>
<dbReference type="InterPro" id="IPR003736">
    <property type="entry name" value="PAAI_dom"/>
</dbReference>
<dbReference type="OrthoDB" id="2139465at2"/>
<dbReference type="InterPro" id="IPR052723">
    <property type="entry name" value="Acyl-CoA_thioesterase_PaaI"/>
</dbReference>
<dbReference type="InterPro" id="IPR006683">
    <property type="entry name" value="Thioestr_dom"/>
</dbReference>
<proteinExistence type="predicted"/>
<protein>
    <submittedName>
        <fullName evidence="1">Putative esterase</fullName>
        <ecNumber evidence="1">3.1.2.-</ecNumber>
    </submittedName>
</protein>
<evidence type="ECO:0000313" key="2">
    <source>
        <dbReference type="Proteomes" id="UP000217696"/>
    </source>
</evidence>
<name>A0A0U4WMA8_9BACL</name>